<sequence>MDCTARLIIIFGNSSTASNFSCTSTKCEAIVTNVIAPDTDAGNHGDVKLFPIIIRSSNETSDAVAEYIVKVLTENNLVAFGRDNANVNFSGLNQANSNNVYSRLKNDLGDHIIGSG</sequence>
<evidence type="ECO:0000313" key="1">
    <source>
        <dbReference type="EMBL" id="KAJ8892538.1"/>
    </source>
</evidence>
<dbReference type="EMBL" id="JARBHB010000002">
    <property type="protein sequence ID" value="KAJ8892538.1"/>
    <property type="molecule type" value="Genomic_DNA"/>
</dbReference>
<reference evidence="1 2" key="1">
    <citation type="submission" date="2023-02" db="EMBL/GenBank/DDBJ databases">
        <title>LHISI_Scaffold_Assembly.</title>
        <authorList>
            <person name="Stuart O.P."/>
            <person name="Cleave R."/>
            <person name="Magrath M.J.L."/>
            <person name="Mikheyev A.S."/>
        </authorList>
    </citation>
    <scope>NUCLEOTIDE SEQUENCE [LARGE SCALE GENOMIC DNA]</scope>
    <source>
        <strain evidence="1">Daus_M_001</strain>
        <tissue evidence="1">Leg muscle</tissue>
    </source>
</reference>
<proteinExistence type="predicted"/>
<gene>
    <name evidence="1" type="ORF">PR048_005119</name>
</gene>
<name>A0ABQ9I9E9_9NEOP</name>
<comment type="caution">
    <text evidence="1">The sequence shown here is derived from an EMBL/GenBank/DDBJ whole genome shotgun (WGS) entry which is preliminary data.</text>
</comment>
<organism evidence="1 2">
    <name type="scientific">Dryococelus australis</name>
    <dbReference type="NCBI Taxonomy" id="614101"/>
    <lineage>
        <taxon>Eukaryota</taxon>
        <taxon>Metazoa</taxon>
        <taxon>Ecdysozoa</taxon>
        <taxon>Arthropoda</taxon>
        <taxon>Hexapoda</taxon>
        <taxon>Insecta</taxon>
        <taxon>Pterygota</taxon>
        <taxon>Neoptera</taxon>
        <taxon>Polyneoptera</taxon>
        <taxon>Phasmatodea</taxon>
        <taxon>Verophasmatodea</taxon>
        <taxon>Anareolatae</taxon>
        <taxon>Phasmatidae</taxon>
        <taxon>Eurycanthinae</taxon>
        <taxon>Dryococelus</taxon>
    </lineage>
</organism>
<protein>
    <submittedName>
        <fullName evidence="1">Uncharacterized protein</fullName>
    </submittedName>
</protein>
<accession>A0ABQ9I9E9</accession>
<keyword evidence="2" id="KW-1185">Reference proteome</keyword>
<dbReference type="Proteomes" id="UP001159363">
    <property type="component" value="Chromosome 2"/>
</dbReference>
<evidence type="ECO:0000313" key="2">
    <source>
        <dbReference type="Proteomes" id="UP001159363"/>
    </source>
</evidence>